<proteinExistence type="predicted"/>
<feature type="chain" id="PRO_5002512697" description="Phosphate-selective porin O and P" evidence="2">
    <location>
        <begin position="29"/>
        <end position="455"/>
    </location>
</feature>
<protein>
    <recommendedName>
        <fullName evidence="5">Phosphate-selective porin O and P</fullName>
    </recommendedName>
</protein>
<organism evidence="3 4">
    <name type="scientific">Sandaracinus amylolyticus</name>
    <dbReference type="NCBI Taxonomy" id="927083"/>
    <lineage>
        <taxon>Bacteria</taxon>
        <taxon>Pseudomonadati</taxon>
        <taxon>Myxococcota</taxon>
        <taxon>Polyangia</taxon>
        <taxon>Polyangiales</taxon>
        <taxon>Sandaracinaceae</taxon>
        <taxon>Sandaracinus</taxon>
    </lineage>
</organism>
<gene>
    <name evidence="3" type="ORF">DB32_002777</name>
</gene>
<evidence type="ECO:0008006" key="5">
    <source>
        <dbReference type="Google" id="ProtNLM"/>
    </source>
</evidence>
<evidence type="ECO:0000313" key="4">
    <source>
        <dbReference type="Proteomes" id="UP000034883"/>
    </source>
</evidence>
<dbReference type="KEGG" id="samy:DB32_002777"/>
<evidence type="ECO:0000256" key="2">
    <source>
        <dbReference type="SAM" id="SignalP"/>
    </source>
</evidence>
<keyword evidence="2" id="KW-0732">Signal</keyword>
<dbReference type="InterPro" id="IPR023614">
    <property type="entry name" value="Porin_dom_sf"/>
</dbReference>
<feature type="region of interest" description="Disordered" evidence="1">
    <location>
        <begin position="31"/>
        <end position="86"/>
    </location>
</feature>
<dbReference type="Gene3D" id="2.40.160.10">
    <property type="entry name" value="Porin"/>
    <property type="match status" value="1"/>
</dbReference>
<dbReference type="Proteomes" id="UP000034883">
    <property type="component" value="Chromosome"/>
</dbReference>
<name>A0A0F6YIY9_9BACT</name>
<dbReference type="EMBL" id="CP011125">
    <property type="protein sequence ID" value="AKF05628.1"/>
    <property type="molecule type" value="Genomic_DNA"/>
</dbReference>
<dbReference type="AlphaFoldDB" id="A0A0F6YIY9"/>
<reference evidence="3 4" key="1">
    <citation type="submission" date="2015-03" db="EMBL/GenBank/DDBJ databases">
        <title>Genome assembly of Sandaracinus amylolyticus DSM 53668.</title>
        <authorList>
            <person name="Sharma G."/>
            <person name="Subramanian S."/>
        </authorList>
    </citation>
    <scope>NUCLEOTIDE SEQUENCE [LARGE SCALE GENOMIC DNA]</scope>
    <source>
        <strain evidence="3 4">DSM 53668</strain>
    </source>
</reference>
<evidence type="ECO:0000313" key="3">
    <source>
        <dbReference type="EMBL" id="AKF05628.1"/>
    </source>
</evidence>
<keyword evidence="4" id="KW-1185">Reference proteome</keyword>
<sequence length="455" mass="49159">MKTADMRTQFALLLASLAAASLSSIAHAQDALPADADTETTTFDSETRPDAPADEPPPAAPAPAASTPPPVAPAAPPPVAPATPSVAVTAEPGRGLTVSMGDAFSGSIRARLQVRATLRIDDDQVDTGIEIRTARLWWTGHVLHPDVRYGLQLALGANDFEPGNPSPIFDAFLELRQLRELNVRIGQFFVPFDRARTIREFALQTVDRTDVVRELTLDRDVGVVLQSTDFLGLGGALSYFLGVFGGDGRNRLGATPDAGLLYTARVSVRPFGGFDDDSEGDLARSPSPRLAIGAGFGFNHRSDRPRSTTGVPYQFARFDYAHLAGDLVFKWAGVSLLAEIVWRESTSGDFVEQTDADGQVTREYSRSGWGYLAQVGVMLHPMFEIWSRWEQLVAREGTDPALVAQANERGHGLSAGANLYLHGHLLKVQADWSHSFGDDFLVGAHVVRLQLDASF</sequence>
<evidence type="ECO:0000256" key="1">
    <source>
        <dbReference type="SAM" id="MobiDB-lite"/>
    </source>
</evidence>
<dbReference type="SUPFAM" id="SSF56935">
    <property type="entry name" value="Porins"/>
    <property type="match status" value="1"/>
</dbReference>
<feature type="compositionally biased region" description="Pro residues" evidence="1">
    <location>
        <begin position="54"/>
        <end position="81"/>
    </location>
</feature>
<accession>A0A0F6YIY9</accession>
<feature type="signal peptide" evidence="2">
    <location>
        <begin position="1"/>
        <end position="28"/>
    </location>
</feature>
<dbReference type="STRING" id="927083.DB32_002777"/>